<dbReference type="GO" id="GO:0000976">
    <property type="term" value="F:transcription cis-regulatory region binding"/>
    <property type="evidence" value="ECO:0007669"/>
    <property type="project" value="TreeGrafter"/>
</dbReference>
<reference evidence="7 9" key="1">
    <citation type="submission" date="2017-04" db="EMBL/GenBank/DDBJ databases">
        <title>Kefir bacterial isolates.</title>
        <authorList>
            <person name="Kim Y."/>
            <person name="Blasche S."/>
            <person name="Patil K.R."/>
        </authorList>
    </citation>
    <scope>NUCLEOTIDE SEQUENCE [LARGE SCALE GENOMIC DNA]</scope>
    <source>
        <strain evidence="7 9">OG2</strain>
    </source>
</reference>
<feature type="domain" description="HTH tetR-type" evidence="6">
    <location>
        <begin position="22"/>
        <end position="82"/>
    </location>
</feature>
<dbReference type="GO" id="GO:0003700">
    <property type="term" value="F:DNA-binding transcription factor activity"/>
    <property type="evidence" value="ECO:0007669"/>
    <property type="project" value="TreeGrafter"/>
</dbReference>
<sequence>MSSAADVTAADRPEGLRERKKRERGRALRRATLELTLESGYADVTIEAICERAGVSRRTFFNYFANKEEALLGRSDTVFDDEDQPVIAEFEAGGPTGDMLTDLEGLLAAVVRSRLRRREEMHQYHRVLQQEPQLMQLQMSRMGNNERLFREMIQRRLDATAADGSAESDVTGTRDSATASATEGASAAVDSAGDPTTASAGEGTPNGCPEDWPAVSYRAEVLAAVAMMAIKATFMRLRRDEGEPDPIIDELFAELRAIFTAGTD</sequence>
<evidence type="ECO:0000313" key="8">
    <source>
        <dbReference type="EMBL" id="QPS32364.1"/>
    </source>
</evidence>
<feature type="region of interest" description="Disordered" evidence="5">
    <location>
        <begin position="160"/>
        <end position="211"/>
    </location>
</feature>
<name>A0A269ZF52_9MICO</name>
<evidence type="ECO:0000256" key="3">
    <source>
        <dbReference type="ARBA" id="ARBA00023163"/>
    </source>
</evidence>
<dbReference type="PANTHER" id="PTHR30055:SF238">
    <property type="entry name" value="MYCOFACTOCIN BIOSYNTHESIS TRANSCRIPTIONAL REGULATOR MFTR-RELATED"/>
    <property type="match status" value="1"/>
</dbReference>
<dbReference type="Pfam" id="PF00440">
    <property type="entry name" value="TetR_N"/>
    <property type="match status" value="1"/>
</dbReference>
<feature type="compositionally biased region" description="Low complexity" evidence="5">
    <location>
        <begin position="176"/>
        <end position="188"/>
    </location>
</feature>
<dbReference type="InterPro" id="IPR050109">
    <property type="entry name" value="HTH-type_TetR-like_transc_reg"/>
</dbReference>
<dbReference type="PROSITE" id="PS01081">
    <property type="entry name" value="HTH_TETR_1"/>
    <property type="match status" value="1"/>
</dbReference>
<dbReference type="PROSITE" id="PS50977">
    <property type="entry name" value="HTH_TETR_2"/>
    <property type="match status" value="1"/>
</dbReference>
<evidence type="ECO:0000256" key="2">
    <source>
        <dbReference type="ARBA" id="ARBA00023125"/>
    </source>
</evidence>
<keyword evidence="3" id="KW-0804">Transcription</keyword>
<dbReference type="InterPro" id="IPR009057">
    <property type="entry name" value="Homeodomain-like_sf"/>
</dbReference>
<dbReference type="PRINTS" id="PR00455">
    <property type="entry name" value="HTHTETR"/>
</dbReference>
<dbReference type="InterPro" id="IPR023772">
    <property type="entry name" value="DNA-bd_HTH_TetR-type_CS"/>
</dbReference>
<dbReference type="AlphaFoldDB" id="A0A269ZF52"/>
<dbReference type="Proteomes" id="UP000216867">
    <property type="component" value="Unassembled WGS sequence"/>
</dbReference>
<keyword evidence="1" id="KW-0805">Transcription regulation</keyword>
<gene>
    <name evidence="7" type="ORF">B8X04_05565</name>
    <name evidence="8" type="ORF">I6G59_10010</name>
</gene>
<dbReference type="Gene3D" id="1.10.357.10">
    <property type="entry name" value="Tetracycline Repressor, domain 2"/>
    <property type="match status" value="1"/>
</dbReference>
<dbReference type="EMBL" id="CP065682">
    <property type="protein sequence ID" value="QPS32364.1"/>
    <property type="molecule type" value="Genomic_DNA"/>
</dbReference>
<dbReference type="SUPFAM" id="SSF46689">
    <property type="entry name" value="Homeodomain-like"/>
    <property type="match status" value="1"/>
</dbReference>
<keyword evidence="2 4" id="KW-0238">DNA-binding</keyword>
<dbReference type="KEGG" id="bcau:I6G59_10010"/>
<dbReference type="Proteomes" id="UP000594979">
    <property type="component" value="Chromosome"/>
</dbReference>
<dbReference type="EMBL" id="NCWY01000004">
    <property type="protein sequence ID" value="PAK96221.1"/>
    <property type="molecule type" value="Genomic_DNA"/>
</dbReference>
<evidence type="ECO:0000259" key="6">
    <source>
        <dbReference type="PROSITE" id="PS50977"/>
    </source>
</evidence>
<evidence type="ECO:0000256" key="4">
    <source>
        <dbReference type="PROSITE-ProRule" id="PRU00335"/>
    </source>
</evidence>
<protein>
    <submittedName>
        <fullName evidence="7">TetR family transcriptional regulator</fullName>
    </submittedName>
    <submittedName>
        <fullName evidence="8">TetR/AcrR family transcriptional regulator</fullName>
    </submittedName>
</protein>
<evidence type="ECO:0000256" key="1">
    <source>
        <dbReference type="ARBA" id="ARBA00023015"/>
    </source>
</evidence>
<feature type="DNA-binding region" description="H-T-H motif" evidence="4">
    <location>
        <begin position="45"/>
        <end position="64"/>
    </location>
</feature>
<evidence type="ECO:0000313" key="7">
    <source>
        <dbReference type="EMBL" id="PAK96221.1"/>
    </source>
</evidence>
<evidence type="ECO:0000313" key="10">
    <source>
        <dbReference type="Proteomes" id="UP000594979"/>
    </source>
</evidence>
<organism evidence="7 9">
    <name type="scientific">Brevibacterium casei</name>
    <dbReference type="NCBI Taxonomy" id="33889"/>
    <lineage>
        <taxon>Bacteria</taxon>
        <taxon>Bacillati</taxon>
        <taxon>Actinomycetota</taxon>
        <taxon>Actinomycetes</taxon>
        <taxon>Micrococcales</taxon>
        <taxon>Brevibacteriaceae</taxon>
        <taxon>Brevibacterium</taxon>
    </lineage>
</organism>
<feature type="region of interest" description="Disordered" evidence="5">
    <location>
        <begin position="1"/>
        <end position="23"/>
    </location>
</feature>
<evidence type="ECO:0000256" key="5">
    <source>
        <dbReference type="SAM" id="MobiDB-lite"/>
    </source>
</evidence>
<dbReference type="InterPro" id="IPR001647">
    <property type="entry name" value="HTH_TetR"/>
</dbReference>
<proteinExistence type="predicted"/>
<dbReference type="RefSeq" id="WP_095375682.1">
    <property type="nucleotide sequence ID" value="NZ_CP065682.1"/>
</dbReference>
<dbReference type="PANTHER" id="PTHR30055">
    <property type="entry name" value="HTH-TYPE TRANSCRIPTIONAL REGULATOR RUTR"/>
    <property type="match status" value="1"/>
</dbReference>
<reference evidence="8 10" key="2">
    <citation type="submission" date="2020-12" db="EMBL/GenBank/DDBJ databases">
        <title>FDA dAtabase for Regulatory Grade micrObial Sequences (FDA-ARGOS): Supporting development and validation of Infectious Disease Dx tests.</title>
        <authorList>
            <person name="Sproer C."/>
            <person name="Gronow S."/>
            <person name="Severitt S."/>
            <person name="Schroder I."/>
            <person name="Tallon L."/>
            <person name="Sadzewicz L."/>
            <person name="Zhao X."/>
            <person name="Boylan J."/>
            <person name="Ott S."/>
            <person name="Bowen H."/>
            <person name="Vavikolanu K."/>
            <person name="Mehta A."/>
            <person name="Aluvathingal J."/>
            <person name="Nadendla S."/>
            <person name="Lowell S."/>
            <person name="Myers T."/>
            <person name="Yan Y."/>
            <person name="Sichtig H."/>
        </authorList>
    </citation>
    <scope>NUCLEOTIDE SEQUENCE [LARGE SCALE GENOMIC DNA]</scope>
    <source>
        <strain evidence="8 10">FDAARGOS_902</strain>
    </source>
</reference>
<accession>A0A269ZF52</accession>
<evidence type="ECO:0000313" key="9">
    <source>
        <dbReference type="Proteomes" id="UP000216867"/>
    </source>
</evidence>